<protein>
    <submittedName>
        <fullName evidence="2">Prepilin-type N-terminal cleavage/methylation domain-containing protein</fullName>
    </submittedName>
</protein>
<sequence length="164" mass="17946">MTSRLTSTNESQPRVRTSHSRLLALQKRAAGFTLIEVCVAMAIGVLILGIAVISMAGMQAETQLKRMASRVETLARQSLQEAVMKQRLIQLDLNAGLGAEGRLQVKRVGDSRFRNPQRGEIWEFSPTGICEPVEVRVTNEAGVIELAFDPLTGCAVRKSIIVKS</sequence>
<dbReference type="STRING" id="48467.SAMN02745166_03209"/>
<reference evidence="3" key="1">
    <citation type="submission" date="2017-02" db="EMBL/GenBank/DDBJ databases">
        <authorList>
            <person name="Varghese N."/>
            <person name="Submissions S."/>
        </authorList>
    </citation>
    <scope>NUCLEOTIDE SEQUENCE [LARGE SCALE GENOMIC DNA]</scope>
    <source>
        <strain evidence="3">ATCC 700200</strain>
    </source>
</reference>
<dbReference type="SUPFAM" id="SSF54523">
    <property type="entry name" value="Pili subunits"/>
    <property type="match status" value="1"/>
</dbReference>
<accession>A0A1T4YGI7</accession>
<dbReference type="Proteomes" id="UP000190774">
    <property type="component" value="Unassembled WGS sequence"/>
</dbReference>
<evidence type="ECO:0000313" key="2">
    <source>
        <dbReference type="EMBL" id="SKB00698.1"/>
    </source>
</evidence>
<proteinExistence type="predicted"/>
<keyword evidence="3" id="KW-1185">Reference proteome</keyword>
<dbReference type="AlphaFoldDB" id="A0A1T4YGI7"/>
<dbReference type="OrthoDB" id="195564at2"/>
<keyword evidence="1" id="KW-0812">Transmembrane</keyword>
<dbReference type="InterPro" id="IPR012902">
    <property type="entry name" value="N_methyl_site"/>
</dbReference>
<dbReference type="InterPro" id="IPR045584">
    <property type="entry name" value="Pilin-like"/>
</dbReference>
<dbReference type="EMBL" id="FUYE01000010">
    <property type="protein sequence ID" value="SKB00698.1"/>
    <property type="molecule type" value="Genomic_DNA"/>
</dbReference>
<keyword evidence="1" id="KW-1133">Transmembrane helix</keyword>
<organism evidence="2 3">
    <name type="scientific">Prosthecobacter debontii</name>
    <dbReference type="NCBI Taxonomy" id="48467"/>
    <lineage>
        <taxon>Bacteria</taxon>
        <taxon>Pseudomonadati</taxon>
        <taxon>Verrucomicrobiota</taxon>
        <taxon>Verrucomicrobiia</taxon>
        <taxon>Verrucomicrobiales</taxon>
        <taxon>Verrucomicrobiaceae</taxon>
        <taxon>Prosthecobacter</taxon>
    </lineage>
</organism>
<dbReference type="RefSeq" id="WP_078814388.1">
    <property type="nucleotide sequence ID" value="NZ_FUYE01000010.1"/>
</dbReference>
<feature type="transmembrane region" description="Helical" evidence="1">
    <location>
        <begin position="29"/>
        <end position="57"/>
    </location>
</feature>
<evidence type="ECO:0000313" key="3">
    <source>
        <dbReference type="Proteomes" id="UP000190774"/>
    </source>
</evidence>
<dbReference type="NCBIfam" id="TIGR02532">
    <property type="entry name" value="IV_pilin_GFxxxE"/>
    <property type="match status" value="1"/>
</dbReference>
<name>A0A1T4YGI7_9BACT</name>
<gene>
    <name evidence="2" type="ORF">SAMN02745166_03209</name>
</gene>
<dbReference type="Pfam" id="PF07963">
    <property type="entry name" value="N_methyl"/>
    <property type="match status" value="1"/>
</dbReference>
<evidence type="ECO:0000256" key="1">
    <source>
        <dbReference type="SAM" id="Phobius"/>
    </source>
</evidence>
<keyword evidence="1" id="KW-0472">Membrane</keyword>